<dbReference type="EMBL" id="UINC01062738">
    <property type="protein sequence ID" value="SVB89635.1"/>
    <property type="molecule type" value="Genomic_DNA"/>
</dbReference>
<dbReference type="SUPFAM" id="SSF89360">
    <property type="entry name" value="HesB-like domain"/>
    <property type="match status" value="1"/>
</dbReference>
<organism evidence="1">
    <name type="scientific">marine metagenome</name>
    <dbReference type="NCBI Taxonomy" id="408172"/>
    <lineage>
        <taxon>unclassified sequences</taxon>
        <taxon>metagenomes</taxon>
        <taxon>ecological metagenomes</taxon>
    </lineage>
</organism>
<reference evidence="1" key="1">
    <citation type="submission" date="2018-05" db="EMBL/GenBank/DDBJ databases">
        <authorList>
            <person name="Lanie J.A."/>
            <person name="Ng W.-L."/>
            <person name="Kazmierczak K.M."/>
            <person name="Andrzejewski T.M."/>
            <person name="Davidsen T.M."/>
            <person name="Wayne K.J."/>
            <person name="Tettelin H."/>
            <person name="Glass J.I."/>
            <person name="Rusch D."/>
            <person name="Podicherti R."/>
            <person name="Tsui H.-C.T."/>
            <person name="Winkler M.E."/>
        </authorList>
    </citation>
    <scope>NUCLEOTIDE SEQUENCE</scope>
</reference>
<dbReference type="AlphaFoldDB" id="A0A382HRF3"/>
<protein>
    <recommendedName>
        <fullName evidence="2">FeS cluster biogenesis domain-containing protein</fullName>
    </recommendedName>
</protein>
<name>A0A382HRF3_9ZZZZ</name>
<evidence type="ECO:0000313" key="1">
    <source>
        <dbReference type="EMBL" id="SVB89635.1"/>
    </source>
</evidence>
<dbReference type="InterPro" id="IPR035903">
    <property type="entry name" value="HesB-like_dom_sf"/>
</dbReference>
<gene>
    <name evidence="1" type="ORF">METZ01_LOCUS242489</name>
</gene>
<accession>A0A382HRF3</accession>
<dbReference type="Gene3D" id="2.60.300.12">
    <property type="entry name" value="HesB-like domain"/>
    <property type="match status" value="1"/>
</dbReference>
<sequence>MLLRITEQAADQIRVSVEAEGIQGMALRIAARRCQDGTIDYAMGFDEASDNDTRSRQHGIEILIAPTSTELLSGAILDFDTPEDEGEPQFIFLNPNDPHFTPPTASPDSQT</sequence>
<evidence type="ECO:0008006" key="2">
    <source>
        <dbReference type="Google" id="ProtNLM"/>
    </source>
</evidence>
<proteinExistence type="predicted"/>